<organism evidence="2 3">
    <name type="scientific">Tetracentron sinense</name>
    <name type="common">Spur-leaf</name>
    <dbReference type="NCBI Taxonomy" id="13715"/>
    <lineage>
        <taxon>Eukaryota</taxon>
        <taxon>Viridiplantae</taxon>
        <taxon>Streptophyta</taxon>
        <taxon>Embryophyta</taxon>
        <taxon>Tracheophyta</taxon>
        <taxon>Spermatophyta</taxon>
        <taxon>Magnoliopsida</taxon>
        <taxon>Trochodendrales</taxon>
        <taxon>Trochodendraceae</taxon>
        <taxon>Tetracentron</taxon>
    </lineage>
</organism>
<dbReference type="PANTHER" id="PTHR33874">
    <property type="entry name" value="RING FINGER PROTEIN"/>
    <property type="match status" value="1"/>
</dbReference>
<sequence>MEVEVSGSKSSPIDAGSGRGRREKEQVRVKKKTLQAVLEQCQRALESLRSIDGDGDGDGDGDDVDGAEEEEEDEDLSSQCGDSETAELCDLLRSRVESPNFLEELETAQVSVPQNMAAEEGSSWDMVSENDLWEGGSIEPDQEGYVLVGQEDIVEGIASFMAAYLLSLKQTKELSPNQLQEGYIKIQHLLGPRLQPFGLLVVLYQSFSELQCYFGEVLMLGIHCVSAGALNAELSWSSTIICDINS</sequence>
<comment type="caution">
    <text evidence="2">The sequence shown here is derived from an EMBL/GenBank/DDBJ whole genome shotgun (WGS) entry which is preliminary data.</text>
</comment>
<accession>A0A834Y834</accession>
<evidence type="ECO:0000313" key="3">
    <source>
        <dbReference type="Proteomes" id="UP000655225"/>
    </source>
</evidence>
<dbReference type="EMBL" id="JABCRI010000024">
    <property type="protein sequence ID" value="KAF8377348.1"/>
    <property type="molecule type" value="Genomic_DNA"/>
</dbReference>
<evidence type="ECO:0000313" key="2">
    <source>
        <dbReference type="EMBL" id="KAF8377348.1"/>
    </source>
</evidence>
<dbReference type="OrthoDB" id="2014733at2759"/>
<keyword evidence="3" id="KW-1185">Reference proteome</keyword>
<evidence type="ECO:0000256" key="1">
    <source>
        <dbReference type="SAM" id="MobiDB-lite"/>
    </source>
</evidence>
<feature type="compositionally biased region" description="Acidic residues" evidence="1">
    <location>
        <begin position="53"/>
        <end position="76"/>
    </location>
</feature>
<dbReference type="PANTHER" id="PTHR33874:SF1">
    <property type="entry name" value="RING FINGER PROTEIN"/>
    <property type="match status" value="1"/>
</dbReference>
<dbReference type="Proteomes" id="UP000655225">
    <property type="component" value="Unassembled WGS sequence"/>
</dbReference>
<dbReference type="AlphaFoldDB" id="A0A834Y834"/>
<gene>
    <name evidence="2" type="ORF">HHK36_030725</name>
</gene>
<feature type="region of interest" description="Disordered" evidence="1">
    <location>
        <begin position="47"/>
        <end position="83"/>
    </location>
</feature>
<name>A0A834Y834_TETSI</name>
<protein>
    <submittedName>
        <fullName evidence="2">Uncharacterized protein</fullName>
    </submittedName>
</protein>
<proteinExistence type="predicted"/>
<reference evidence="2 3" key="1">
    <citation type="submission" date="2020-04" db="EMBL/GenBank/DDBJ databases">
        <title>Plant Genome Project.</title>
        <authorList>
            <person name="Zhang R.-G."/>
        </authorList>
    </citation>
    <scope>NUCLEOTIDE SEQUENCE [LARGE SCALE GENOMIC DNA]</scope>
    <source>
        <strain evidence="2">YNK0</strain>
        <tissue evidence="2">Leaf</tissue>
    </source>
</reference>
<feature type="region of interest" description="Disordered" evidence="1">
    <location>
        <begin position="1"/>
        <end position="29"/>
    </location>
</feature>